<evidence type="ECO:0000256" key="2">
    <source>
        <dbReference type="SAM" id="SignalP"/>
    </source>
</evidence>
<protein>
    <submittedName>
        <fullName evidence="3">Cutinase</fullName>
    </submittedName>
</protein>
<name>A0A2Y8ZU25_9MICO</name>
<keyword evidence="1" id="KW-0378">Hydrolase</keyword>
<evidence type="ECO:0000313" key="4">
    <source>
        <dbReference type="Proteomes" id="UP000250028"/>
    </source>
</evidence>
<dbReference type="OrthoDB" id="3661975at2"/>
<reference evidence="4" key="1">
    <citation type="submission" date="2016-10" db="EMBL/GenBank/DDBJ databases">
        <authorList>
            <person name="Varghese N."/>
            <person name="Submissions S."/>
        </authorList>
    </citation>
    <scope>NUCLEOTIDE SEQUENCE [LARGE SCALE GENOMIC DNA]</scope>
    <source>
        <strain evidence="4">DSM 22951</strain>
    </source>
</reference>
<evidence type="ECO:0000256" key="1">
    <source>
        <dbReference type="ARBA" id="ARBA00022801"/>
    </source>
</evidence>
<evidence type="ECO:0000313" key="3">
    <source>
        <dbReference type="EMBL" id="SSA35910.1"/>
    </source>
</evidence>
<dbReference type="Pfam" id="PF01083">
    <property type="entry name" value="Cutinase"/>
    <property type="match status" value="1"/>
</dbReference>
<dbReference type="Proteomes" id="UP000250028">
    <property type="component" value="Unassembled WGS sequence"/>
</dbReference>
<accession>A0A2Y8ZU25</accession>
<sequence>MHRLLTAALALAFFTVSPSYPPPGSAELAALSTVQPSVESTCSNVVFLTDGYRAATTGSSYGQLPARAGWRVELIRYDDAIVGIIQPHTLDWTVDHAVPVVVQRVRSFHAACPAAHITLLGYSFGALIAGDAAEHFAHSDDVPRQQLNAVLYGDPRRPLSRNGIEGWAGGYLTVMATVPGITASAPRDFGELRVSEVCNQNDVICNAANPLTNPAAFRAEVDGYLNGAHYYAMDPWRDAQPGDHYVPATGPLTYGGPAGDLPTPRELTQPGGVDVAGLLQWPLNYLVNRLDWAEGLSRFGLPGDALIHEFIAWSERNGVQL</sequence>
<gene>
    <name evidence="3" type="ORF">SAMN04489750_3286</name>
</gene>
<dbReference type="GO" id="GO:0016787">
    <property type="term" value="F:hydrolase activity"/>
    <property type="evidence" value="ECO:0007669"/>
    <property type="project" value="UniProtKB-KW"/>
</dbReference>
<dbReference type="SUPFAM" id="SSF53474">
    <property type="entry name" value="alpha/beta-Hydrolases"/>
    <property type="match status" value="1"/>
</dbReference>
<keyword evidence="4" id="KW-1185">Reference proteome</keyword>
<dbReference type="RefSeq" id="WP_109687492.1">
    <property type="nucleotide sequence ID" value="NZ_QGDN01000001.1"/>
</dbReference>
<feature type="signal peptide" evidence="2">
    <location>
        <begin position="1"/>
        <end position="21"/>
    </location>
</feature>
<dbReference type="EMBL" id="UESZ01000001">
    <property type="protein sequence ID" value="SSA35910.1"/>
    <property type="molecule type" value="Genomic_DNA"/>
</dbReference>
<proteinExistence type="predicted"/>
<dbReference type="AlphaFoldDB" id="A0A2Y8ZU25"/>
<dbReference type="InterPro" id="IPR029058">
    <property type="entry name" value="AB_hydrolase_fold"/>
</dbReference>
<organism evidence="3 4">
    <name type="scientific">Branchiibius hedensis</name>
    <dbReference type="NCBI Taxonomy" id="672460"/>
    <lineage>
        <taxon>Bacteria</taxon>
        <taxon>Bacillati</taxon>
        <taxon>Actinomycetota</taxon>
        <taxon>Actinomycetes</taxon>
        <taxon>Micrococcales</taxon>
        <taxon>Dermacoccaceae</taxon>
        <taxon>Branchiibius</taxon>
    </lineage>
</organism>
<feature type="chain" id="PRO_5039339763" evidence="2">
    <location>
        <begin position="22"/>
        <end position="321"/>
    </location>
</feature>
<dbReference type="InterPro" id="IPR000675">
    <property type="entry name" value="Cutinase/axe"/>
</dbReference>
<keyword evidence="2" id="KW-0732">Signal</keyword>
<dbReference type="Gene3D" id="3.40.50.1820">
    <property type="entry name" value="alpha/beta hydrolase"/>
    <property type="match status" value="1"/>
</dbReference>